<evidence type="ECO:0000256" key="2">
    <source>
        <dbReference type="ARBA" id="ARBA00011079"/>
    </source>
</evidence>
<evidence type="ECO:0000256" key="4">
    <source>
        <dbReference type="ARBA" id="ARBA00022645"/>
    </source>
</evidence>
<dbReference type="FunFam" id="1.20.120.980:FF:000002">
    <property type="entry name" value="lysosomal Pro-X carboxypeptidase"/>
    <property type="match status" value="1"/>
</dbReference>
<feature type="chain" id="PRO_5015855987" description="Lysosomal Pro-X carboxypeptidase" evidence="18">
    <location>
        <begin position="18"/>
        <end position="469"/>
    </location>
</feature>
<accession>A0A2W1BEN4</accession>
<evidence type="ECO:0000256" key="9">
    <source>
        <dbReference type="ARBA" id="ARBA00023157"/>
    </source>
</evidence>
<keyword evidence="9" id="KW-1015">Disulfide bond</keyword>
<comment type="subcellular location">
    <subcellularLocation>
        <location evidence="1">Lysosome</location>
    </subcellularLocation>
</comment>
<evidence type="ECO:0000256" key="3">
    <source>
        <dbReference type="ARBA" id="ARBA00011738"/>
    </source>
</evidence>
<reference evidence="19 20" key="1">
    <citation type="journal article" date="2017" name="BMC Biol.">
        <title>Genomic innovations, transcriptional plasticity and gene loss underlying the evolution and divergence of two highly polyphagous and invasive Helicoverpa pest species.</title>
        <authorList>
            <person name="Pearce S.L."/>
            <person name="Clarke D.F."/>
            <person name="East P.D."/>
            <person name="Elfekih S."/>
            <person name="Gordon K.H."/>
            <person name="Jermiin L.S."/>
            <person name="McGaughran A."/>
            <person name="Oakeshott J.G."/>
            <person name="Papanikolaou A."/>
            <person name="Perera O.P."/>
            <person name="Rane R.V."/>
            <person name="Richards S."/>
            <person name="Tay W.T."/>
            <person name="Walsh T.K."/>
            <person name="Anderson A."/>
            <person name="Anderson C.J."/>
            <person name="Asgari S."/>
            <person name="Board P.G."/>
            <person name="Bretschneider A."/>
            <person name="Campbell P.M."/>
            <person name="Chertemps T."/>
            <person name="Christeller J.T."/>
            <person name="Coppin C.W."/>
            <person name="Downes S.J."/>
            <person name="Duan G."/>
            <person name="Farnsworth C.A."/>
            <person name="Good R.T."/>
            <person name="Han L.B."/>
            <person name="Han Y.C."/>
            <person name="Hatje K."/>
            <person name="Horne I."/>
            <person name="Huang Y.P."/>
            <person name="Hughes D.S."/>
            <person name="Jacquin-Joly E."/>
            <person name="James W."/>
            <person name="Jhangiani S."/>
            <person name="Kollmar M."/>
            <person name="Kuwar S.S."/>
            <person name="Li S."/>
            <person name="Liu N.Y."/>
            <person name="Maibeche M.T."/>
            <person name="Miller J.R."/>
            <person name="Montagne N."/>
            <person name="Perry T."/>
            <person name="Qu J."/>
            <person name="Song S.V."/>
            <person name="Sutton G.G."/>
            <person name="Vogel H."/>
            <person name="Walenz B.P."/>
            <person name="Xu W."/>
            <person name="Zhang H.J."/>
            <person name="Zou Z."/>
            <person name="Batterham P."/>
            <person name="Edwards O.R."/>
            <person name="Feyereisen R."/>
            <person name="Gibbs R.A."/>
            <person name="Heckel D.G."/>
            <person name="McGrath A."/>
            <person name="Robin C."/>
            <person name="Scherer S.E."/>
            <person name="Worley K.C."/>
            <person name="Wu Y.D."/>
        </authorList>
    </citation>
    <scope>NUCLEOTIDE SEQUENCE [LARGE SCALE GENOMIC DNA]</scope>
    <source>
        <strain evidence="19">Harm_GR_Male_#8</strain>
        <tissue evidence="19">Whole organism</tissue>
    </source>
</reference>
<dbReference type="PANTHER" id="PTHR11010:SF38">
    <property type="entry name" value="LYSOSOMAL PRO-X CARBOXYPEPTIDASE"/>
    <property type="match status" value="1"/>
</dbReference>
<dbReference type="OrthoDB" id="2130629at2759"/>
<keyword evidence="5" id="KW-0645">Protease</keyword>
<dbReference type="GO" id="GO:0008239">
    <property type="term" value="F:dipeptidyl-peptidase activity"/>
    <property type="evidence" value="ECO:0007669"/>
    <property type="project" value="TreeGrafter"/>
</dbReference>
<dbReference type="Gene3D" id="3.40.50.1820">
    <property type="entry name" value="alpha/beta hydrolase"/>
    <property type="match status" value="1"/>
</dbReference>
<comment type="subunit">
    <text evidence="3">Homodimer.</text>
</comment>
<dbReference type="EC" id="3.4.16.2" evidence="14"/>
<evidence type="ECO:0000313" key="20">
    <source>
        <dbReference type="Proteomes" id="UP000249218"/>
    </source>
</evidence>
<dbReference type="PANTHER" id="PTHR11010">
    <property type="entry name" value="PROTEASE S28 PRO-X CARBOXYPEPTIDASE-RELATED"/>
    <property type="match status" value="1"/>
</dbReference>
<organism evidence="19 20">
    <name type="scientific">Helicoverpa armigera</name>
    <name type="common">Cotton bollworm</name>
    <name type="synonym">Heliothis armigera</name>
    <dbReference type="NCBI Taxonomy" id="29058"/>
    <lineage>
        <taxon>Eukaryota</taxon>
        <taxon>Metazoa</taxon>
        <taxon>Ecdysozoa</taxon>
        <taxon>Arthropoda</taxon>
        <taxon>Hexapoda</taxon>
        <taxon>Insecta</taxon>
        <taxon>Pterygota</taxon>
        <taxon>Neoptera</taxon>
        <taxon>Endopterygota</taxon>
        <taxon>Lepidoptera</taxon>
        <taxon>Glossata</taxon>
        <taxon>Ditrysia</taxon>
        <taxon>Noctuoidea</taxon>
        <taxon>Noctuidae</taxon>
        <taxon>Heliothinae</taxon>
        <taxon>Helicoverpa</taxon>
    </lineage>
</organism>
<keyword evidence="11" id="KW-0458">Lysosome</keyword>
<evidence type="ECO:0000256" key="13">
    <source>
        <dbReference type="ARBA" id="ARBA00059701"/>
    </source>
</evidence>
<dbReference type="InterPro" id="IPR008758">
    <property type="entry name" value="Peptidase_S28"/>
</dbReference>
<keyword evidence="6 18" id="KW-0732">Signal</keyword>
<evidence type="ECO:0000313" key="19">
    <source>
        <dbReference type="EMBL" id="PZC73288.1"/>
    </source>
</evidence>
<sequence>MLQIILYIAVTLTAVSADYKYETKWCRVPLDHYGFQRNETFQIKYLVNEENWDGSGPIFFYTGNEGQIEVFAKHTGFMWEIAQEFRAKLVFAEHRYYGESMPFGNKSLDNEHIGYLSSAQALADYAVLLNELQGNTIKPRNPVIAFGGSYGGMLAAYFRMKFPHLVSGAIAASAPVHMFTGMAPCGVFNRLVTSSFRTVNNKCSSNIRESWSVIKNYSSTANGSEFLHKTFNLCSPIKNATDLTVLLEFLESMYSTLAMVNYPFASDFLTPLPAEPVRVVCQYLNETLTGDKLLQAIGKVMDIFTNYEKKNTCVDYKKGDDYGNLDAAGWDFQACTEMVMPMCSDGHNDMFEPKPWNYTEFAEACHKKYNVYPRPEMAKLEYGGNRLQAASNIVFSNGLRDPWTGGGILDSLSDTVRAVVIIDAAHHLDLMPSNPSDPEPVKIARNIHKQHIARWIDQFREQMTHTRRT</sequence>
<evidence type="ECO:0000256" key="18">
    <source>
        <dbReference type="SAM" id="SignalP"/>
    </source>
</evidence>
<dbReference type="EMBL" id="KZ150114">
    <property type="protein sequence ID" value="PZC73288.1"/>
    <property type="molecule type" value="Genomic_DNA"/>
</dbReference>
<dbReference type="GO" id="GO:0005764">
    <property type="term" value="C:lysosome"/>
    <property type="evidence" value="ECO:0007669"/>
    <property type="project" value="UniProtKB-SubCell"/>
</dbReference>
<evidence type="ECO:0000256" key="6">
    <source>
        <dbReference type="ARBA" id="ARBA00022729"/>
    </source>
</evidence>
<evidence type="ECO:0000256" key="7">
    <source>
        <dbReference type="ARBA" id="ARBA00022801"/>
    </source>
</evidence>
<keyword evidence="8" id="KW-0865">Zymogen</keyword>
<dbReference type="Pfam" id="PF05577">
    <property type="entry name" value="Peptidase_S28"/>
    <property type="match status" value="1"/>
</dbReference>
<comment type="similarity">
    <text evidence="2">Belongs to the peptidase S28 family.</text>
</comment>
<evidence type="ECO:0000256" key="15">
    <source>
        <dbReference type="ARBA" id="ARBA00073691"/>
    </source>
</evidence>
<evidence type="ECO:0000256" key="17">
    <source>
        <dbReference type="ARBA" id="ARBA00076608"/>
    </source>
</evidence>
<dbReference type="GO" id="GO:0004185">
    <property type="term" value="F:serine-type carboxypeptidase activity"/>
    <property type="evidence" value="ECO:0007669"/>
    <property type="project" value="UniProtKB-EC"/>
</dbReference>
<dbReference type="InterPro" id="IPR029058">
    <property type="entry name" value="AB_hydrolase_fold"/>
</dbReference>
<comment type="function">
    <text evidence="13">Cleaves C-terminal amino acids linked to proline in peptides such as angiotensin II, III and des-Arg9-bradykinin. This cleavage occurs at acidic pH, but enzymatic activity is retained with some substrates at neutral pH.</text>
</comment>
<evidence type="ECO:0000256" key="14">
    <source>
        <dbReference type="ARBA" id="ARBA00066456"/>
    </source>
</evidence>
<dbReference type="SUPFAM" id="SSF53474">
    <property type="entry name" value="alpha/beta-Hydrolases"/>
    <property type="match status" value="1"/>
</dbReference>
<evidence type="ECO:0000256" key="1">
    <source>
        <dbReference type="ARBA" id="ARBA00004371"/>
    </source>
</evidence>
<evidence type="ECO:0000256" key="8">
    <source>
        <dbReference type="ARBA" id="ARBA00023145"/>
    </source>
</evidence>
<protein>
    <recommendedName>
        <fullName evidence="15">Lysosomal Pro-X carboxypeptidase</fullName>
        <ecNumber evidence="14">3.4.16.2</ecNumber>
    </recommendedName>
    <alternativeName>
        <fullName evidence="17">Proline carboxypeptidase</fullName>
    </alternativeName>
    <alternativeName>
        <fullName evidence="16">Prolylcarboxypeptidase</fullName>
    </alternativeName>
</protein>
<proteinExistence type="inferred from homology"/>
<dbReference type="Gene3D" id="1.20.120.980">
    <property type="entry name" value="Serine carboxypeptidase S28, SKS domain"/>
    <property type="match status" value="1"/>
</dbReference>
<evidence type="ECO:0000256" key="16">
    <source>
        <dbReference type="ARBA" id="ARBA00076475"/>
    </source>
</evidence>
<keyword evidence="7" id="KW-0378">Hydrolase</keyword>
<dbReference type="AlphaFoldDB" id="A0A2W1BEN4"/>
<keyword evidence="10" id="KW-0325">Glycoprotein</keyword>
<evidence type="ECO:0000256" key="11">
    <source>
        <dbReference type="ARBA" id="ARBA00023228"/>
    </source>
</evidence>
<keyword evidence="20" id="KW-1185">Reference proteome</keyword>
<dbReference type="GO" id="GO:0006508">
    <property type="term" value="P:proteolysis"/>
    <property type="evidence" value="ECO:0007669"/>
    <property type="project" value="UniProtKB-KW"/>
</dbReference>
<dbReference type="Proteomes" id="UP000249218">
    <property type="component" value="Unassembled WGS sequence"/>
</dbReference>
<comment type="catalytic activity">
    <reaction evidence="12">
        <text>Cleavage of a -Pro-|-Xaa bond to release a C-terminal amino acid.</text>
        <dbReference type="EC" id="3.4.16.2"/>
    </reaction>
</comment>
<name>A0A2W1BEN4_HELAM</name>
<evidence type="ECO:0000256" key="12">
    <source>
        <dbReference type="ARBA" id="ARBA00052013"/>
    </source>
</evidence>
<evidence type="ECO:0000256" key="5">
    <source>
        <dbReference type="ARBA" id="ARBA00022670"/>
    </source>
</evidence>
<keyword evidence="4" id="KW-0121">Carboxypeptidase</keyword>
<dbReference type="InterPro" id="IPR042269">
    <property type="entry name" value="Ser_carbopepase_S28_SKS"/>
</dbReference>
<feature type="signal peptide" evidence="18">
    <location>
        <begin position="1"/>
        <end position="17"/>
    </location>
</feature>
<gene>
    <name evidence="19" type="primary">HaOG209720</name>
    <name evidence="19" type="ORF">B5X24_HaOG209720</name>
</gene>
<evidence type="ECO:0000256" key="10">
    <source>
        <dbReference type="ARBA" id="ARBA00023180"/>
    </source>
</evidence>